<protein>
    <submittedName>
        <fullName evidence="1">Uncharacterized protein</fullName>
    </submittedName>
</protein>
<dbReference type="EMBL" id="MU001772">
    <property type="protein sequence ID" value="KAF2798993.1"/>
    <property type="molecule type" value="Genomic_DNA"/>
</dbReference>
<gene>
    <name evidence="1" type="ORF">K505DRAFT_82780</name>
</gene>
<organism evidence="1 2">
    <name type="scientific">Melanomma pulvis-pyrius CBS 109.77</name>
    <dbReference type="NCBI Taxonomy" id="1314802"/>
    <lineage>
        <taxon>Eukaryota</taxon>
        <taxon>Fungi</taxon>
        <taxon>Dikarya</taxon>
        <taxon>Ascomycota</taxon>
        <taxon>Pezizomycotina</taxon>
        <taxon>Dothideomycetes</taxon>
        <taxon>Pleosporomycetidae</taxon>
        <taxon>Pleosporales</taxon>
        <taxon>Melanommataceae</taxon>
        <taxon>Melanomma</taxon>
    </lineage>
</organism>
<sequence>MTSLGLIDGTGLLTWISLLLQQDHVGSTNYPRHLHWRANDPIGAGHVQYKTTYAHSPRTHPKNSCHHISPLHPLISSSLLAPSTSLFFSFQIYGWVSSGRFGKAFTGAALRKGRKLKWLGLAGRLEGVWAFIVEINH</sequence>
<evidence type="ECO:0000313" key="1">
    <source>
        <dbReference type="EMBL" id="KAF2798993.1"/>
    </source>
</evidence>
<dbReference type="Proteomes" id="UP000799757">
    <property type="component" value="Unassembled WGS sequence"/>
</dbReference>
<proteinExistence type="predicted"/>
<keyword evidence="2" id="KW-1185">Reference proteome</keyword>
<evidence type="ECO:0000313" key="2">
    <source>
        <dbReference type="Proteomes" id="UP000799757"/>
    </source>
</evidence>
<name>A0A6A6XRZ5_9PLEO</name>
<reference evidence="1" key="1">
    <citation type="journal article" date="2020" name="Stud. Mycol.">
        <title>101 Dothideomycetes genomes: a test case for predicting lifestyles and emergence of pathogens.</title>
        <authorList>
            <person name="Haridas S."/>
            <person name="Albert R."/>
            <person name="Binder M."/>
            <person name="Bloem J."/>
            <person name="Labutti K."/>
            <person name="Salamov A."/>
            <person name="Andreopoulos B."/>
            <person name="Baker S."/>
            <person name="Barry K."/>
            <person name="Bills G."/>
            <person name="Bluhm B."/>
            <person name="Cannon C."/>
            <person name="Castanera R."/>
            <person name="Culley D."/>
            <person name="Daum C."/>
            <person name="Ezra D."/>
            <person name="Gonzalez J."/>
            <person name="Henrissat B."/>
            <person name="Kuo A."/>
            <person name="Liang C."/>
            <person name="Lipzen A."/>
            <person name="Lutzoni F."/>
            <person name="Magnuson J."/>
            <person name="Mondo S."/>
            <person name="Nolan M."/>
            <person name="Ohm R."/>
            <person name="Pangilinan J."/>
            <person name="Park H.-J."/>
            <person name="Ramirez L."/>
            <person name="Alfaro M."/>
            <person name="Sun H."/>
            <person name="Tritt A."/>
            <person name="Yoshinaga Y."/>
            <person name="Zwiers L.-H."/>
            <person name="Turgeon B."/>
            <person name="Goodwin S."/>
            <person name="Spatafora J."/>
            <person name="Crous P."/>
            <person name="Grigoriev I."/>
        </authorList>
    </citation>
    <scope>NUCLEOTIDE SEQUENCE</scope>
    <source>
        <strain evidence="1">CBS 109.77</strain>
    </source>
</reference>
<dbReference type="AlphaFoldDB" id="A0A6A6XRZ5"/>
<accession>A0A6A6XRZ5</accession>